<dbReference type="Proteomes" id="UP001172457">
    <property type="component" value="Chromosome 4"/>
</dbReference>
<dbReference type="Gene3D" id="2.40.70.10">
    <property type="entry name" value="Acid Proteases"/>
    <property type="match status" value="1"/>
</dbReference>
<dbReference type="AlphaFoldDB" id="A0AA38WLJ7"/>
<keyword evidence="3" id="KW-1185">Reference proteome</keyword>
<dbReference type="PANTHER" id="PTHR33067">
    <property type="entry name" value="RNA-DIRECTED DNA POLYMERASE-RELATED"/>
    <property type="match status" value="1"/>
</dbReference>
<dbReference type="PANTHER" id="PTHR33067:SF35">
    <property type="entry name" value="ASPARTIC PEPTIDASE DDI1-TYPE DOMAIN-CONTAINING PROTEIN"/>
    <property type="match status" value="1"/>
</dbReference>
<proteinExistence type="predicted"/>
<name>A0AA38WLJ7_9ASTR</name>
<organism evidence="2 3">
    <name type="scientific">Centaurea solstitialis</name>
    <name type="common">yellow star-thistle</name>
    <dbReference type="NCBI Taxonomy" id="347529"/>
    <lineage>
        <taxon>Eukaryota</taxon>
        <taxon>Viridiplantae</taxon>
        <taxon>Streptophyta</taxon>
        <taxon>Embryophyta</taxon>
        <taxon>Tracheophyta</taxon>
        <taxon>Spermatophyta</taxon>
        <taxon>Magnoliopsida</taxon>
        <taxon>eudicotyledons</taxon>
        <taxon>Gunneridae</taxon>
        <taxon>Pentapetalae</taxon>
        <taxon>asterids</taxon>
        <taxon>campanulids</taxon>
        <taxon>Asterales</taxon>
        <taxon>Asteraceae</taxon>
        <taxon>Carduoideae</taxon>
        <taxon>Cardueae</taxon>
        <taxon>Centaureinae</taxon>
        <taxon>Centaurea</taxon>
    </lineage>
</organism>
<evidence type="ECO:0000256" key="1">
    <source>
        <dbReference type="SAM" id="MobiDB-lite"/>
    </source>
</evidence>
<comment type="caution">
    <text evidence="2">The sequence shown here is derived from an EMBL/GenBank/DDBJ whole genome shotgun (WGS) entry which is preliminary data.</text>
</comment>
<evidence type="ECO:0008006" key="4">
    <source>
        <dbReference type="Google" id="ProtNLM"/>
    </source>
</evidence>
<reference evidence="2" key="1">
    <citation type="submission" date="2023-03" db="EMBL/GenBank/DDBJ databases">
        <title>Chromosome-scale reference genome and RAD-based genetic map of yellow starthistle (Centaurea solstitialis) reveal putative structural variation and QTLs associated with invader traits.</title>
        <authorList>
            <person name="Reatini B."/>
            <person name="Cang F.A."/>
            <person name="Jiang Q."/>
            <person name="Mckibben M.T.W."/>
            <person name="Barker M.S."/>
            <person name="Rieseberg L.H."/>
            <person name="Dlugosch K.M."/>
        </authorList>
    </citation>
    <scope>NUCLEOTIDE SEQUENCE</scope>
    <source>
        <strain evidence="2">CAN-66</strain>
        <tissue evidence="2">Leaf</tissue>
    </source>
</reference>
<protein>
    <recommendedName>
        <fullName evidence="4">Reverse transcriptase domain-containing protein</fullName>
    </recommendedName>
</protein>
<feature type="region of interest" description="Disordered" evidence="1">
    <location>
        <begin position="67"/>
        <end position="92"/>
    </location>
</feature>
<sequence length="329" mass="36792">MEAKFGLHRSTDQFLREVKGEFPHVEIDAQAEVFTTTRGGKVVVGPPMPQTNQIPNLQVVEPEVELPSRPTKEVREETVRPKESATPHVPTRVPYPARLRKEKKEAQYRKFIELIKLVDINVPLVDLISEVPSYARFLKELVANKARMGVEEIAFLNAECSATLFDTLKKGDPGSFIIPCYLVKVALADLGASIDLMPLSFYQKPGLKDLKSTRMTIQLADRSIKYPVGIAEDVTVRIDKFVFPADFVILDIKDEVKVPLILGRPFLNTASAVIHVAKRELSLGIGEDRITLSIDGTLDCWSQVGDLQARIVFGIIEGGVEYNHTIFHF</sequence>
<evidence type="ECO:0000313" key="2">
    <source>
        <dbReference type="EMBL" id="KAJ9552876.1"/>
    </source>
</evidence>
<gene>
    <name evidence="2" type="ORF">OSB04_016921</name>
</gene>
<evidence type="ECO:0000313" key="3">
    <source>
        <dbReference type="Proteomes" id="UP001172457"/>
    </source>
</evidence>
<accession>A0AA38WLJ7</accession>
<dbReference type="CDD" id="cd00303">
    <property type="entry name" value="retropepsin_like"/>
    <property type="match status" value="1"/>
</dbReference>
<dbReference type="InterPro" id="IPR021109">
    <property type="entry name" value="Peptidase_aspartic_dom_sf"/>
</dbReference>
<feature type="compositionally biased region" description="Basic and acidic residues" evidence="1">
    <location>
        <begin position="70"/>
        <end position="85"/>
    </location>
</feature>
<dbReference type="EMBL" id="JARYMX010000004">
    <property type="protein sequence ID" value="KAJ9552876.1"/>
    <property type="molecule type" value="Genomic_DNA"/>
</dbReference>